<accession>A0A4R1I1Z3</accession>
<dbReference type="PANTHER" id="PTHR11895">
    <property type="entry name" value="TRANSAMIDASE"/>
    <property type="match status" value="1"/>
</dbReference>
<dbReference type="SUPFAM" id="SSF75304">
    <property type="entry name" value="Amidase signature (AS) enzymes"/>
    <property type="match status" value="1"/>
</dbReference>
<dbReference type="InterPro" id="IPR023631">
    <property type="entry name" value="Amidase_dom"/>
</dbReference>
<comment type="caution">
    <text evidence="3">The sequence shown here is derived from an EMBL/GenBank/DDBJ whole genome shotgun (WGS) entry which is preliminary data.</text>
</comment>
<dbReference type="Gene3D" id="3.90.1300.10">
    <property type="entry name" value="Amidase signature (AS) domain"/>
    <property type="match status" value="1"/>
</dbReference>
<dbReference type="Proteomes" id="UP000295560">
    <property type="component" value="Unassembled WGS sequence"/>
</dbReference>
<feature type="domain" description="Amidase" evidence="2">
    <location>
        <begin position="135"/>
        <end position="551"/>
    </location>
</feature>
<evidence type="ECO:0000259" key="2">
    <source>
        <dbReference type="Pfam" id="PF01425"/>
    </source>
</evidence>
<keyword evidence="4" id="KW-1185">Reference proteome</keyword>
<name>A0A4R1I1Z3_PSEEN</name>
<keyword evidence="3" id="KW-0808">Transferase</keyword>
<proteinExistence type="predicted"/>
<dbReference type="GO" id="GO:0016740">
    <property type="term" value="F:transferase activity"/>
    <property type="evidence" value="ECO:0007669"/>
    <property type="project" value="UniProtKB-KW"/>
</dbReference>
<dbReference type="InterPro" id="IPR000120">
    <property type="entry name" value="Amidase"/>
</dbReference>
<dbReference type="Pfam" id="PF01425">
    <property type="entry name" value="Amidase"/>
    <property type="match status" value="1"/>
</dbReference>
<protein>
    <submittedName>
        <fullName evidence="3">Aspartyl-tRNA(Asn)/glutamyl-tRNA(Gln) amidotransferase subunit A</fullName>
    </submittedName>
</protein>
<organism evidence="3 4">
    <name type="scientific">Pseudonocardia endophytica</name>
    <dbReference type="NCBI Taxonomy" id="401976"/>
    <lineage>
        <taxon>Bacteria</taxon>
        <taxon>Bacillati</taxon>
        <taxon>Actinomycetota</taxon>
        <taxon>Actinomycetes</taxon>
        <taxon>Pseudonocardiales</taxon>
        <taxon>Pseudonocardiaceae</taxon>
        <taxon>Pseudonocardia</taxon>
    </lineage>
</organism>
<dbReference type="RefSeq" id="WP_243653479.1">
    <property type="nucleotide sequence ID" value="NZ_SMFZ01000001.1"/>
</dbReference>
<gene>
    <name evidence="3" type="ORF">EV378_3147</name>
</gene>
<dbReference type="InterPro" id="IPR020556">
    <property type="entry name" value="Amidase_CS"/>
</dbReference>
<evidence type="ECO:0000256" key="1">
    <source>
        <dbReference type="SAM" id="MobiDB-lite"/>
    </source>
</evidence>
<dbReference type="PROSITE" id="PS00571">
    <property type="entry name" value="AMIDASES"/>
    <property type="match status" value="1"/>
</dbReference>
<dbReference type="AlphaFoldDB" id="A0A4R1I1Z3"/>
<dbReference type="EMBL" id="SMFZ01000001">
    <property type="protein sequence ID" value="TCK27280.1"/>
    <property type="molecule type" value="Genomic_DNA"/>
</dbReference>
<dbReference type="PANTHER" id="PTHR11895:SF176">
    <property type="entry name" value="AMIDASE AMID-RELATED"/>
    <property type="match status" value="1"/>
</dbReference>
<evidence type="ECO:0000313" key="4">
    <source>
        <dbReference type="Proteomes" id="UP000295560"/>
    </source>
</evidence>
<feature type="compositionally biased region" description="Basic and acidic residues" evidence="1">
    <location>
        <begin position="90"/>
        <end position="115"/>
    </location>
</feature>
<dbReference type="InterPro" id="IPR036928">
    <property type="entry name" value="AS_sf"/>
</dbReference>
<reference evidence="3 4" key="1">
    <citation type="submission" date="2019-03" db="EMBL/GenBank/DDBJ databases">
        <title>Sequencing the genomes of 1000 actinobacteria strains.</title>
        <authorList>
            <person name="Klenk H.-P."/>
        </authorList>
    </citation>
    <scope>NUCLEOTIDE SEQUENCE [LARGE SCALE GENOMIC DNA]</scope>
    <source>
        <strain evidence="3 4">DSM 44969</strain>
    </source>
</reference>
<sequence>MSVPDPAVLAAQAARLGFTLDDAQVADMHAAVVGAEEAAAALRARPVDPAGADPARGDLWTRAWAGRPGSWNGVTALDGRQAAPSGTDVPEGRASDGRREGHEDHGRATADRPPHELGATDLLAAYRAGSARPSDVVDTALARLAAAHEILNCTITVLADLARERAAESDRRWADGSARPLEGVPFTVKDVIDVAGVPTTCASFRRGDRPATESATVVARLEAAGAIPIAKDATTEFAVGGPHPRRFGACRNAWDPERWAGGSSSGTAAAVAARVVPFGIGTDVGGSVRLPSAWSGLTGLKPTAGTIPRTGVEPLSWTTETVGPIARSARDVALLLSLVRGPDSRDVRIGELPPFAPPGVPSDLTGLRVAVPGGYLTGLCDSAVADGVAELVAELERGGATVVPGEIPSAAAALPIGYQLVFAEAASLHRHDAEHWGDYDPVTVRRISQGITTPAADLLRAMQFRAELQSELDALFRGADLAVVPTTPATAPRLPDCTVDVDGVEYPLYAAQSRSTMLGNLTGAPGLAVPTGIAPDGCPTSAQLIVPPHREGVALAVAAWFQQRTTHHRRMPPVAEQITCAPTGR</sequence>
<feature type="region of interest" description="Disordered" evidence="1">
    <location>
        <begin position="71"/>
        <end position="116"/>
    </location>
</feature>
<evidence type="ECO:0000313" key="3">
    <source>
        <dbReference type="EMBL" id="TCK27280.1"/>
    </source>
</evidence>